<proteinExistence type="predicted"/>
<dbReference type="AlphaFoldDB" id="A0AAE1C0G8"/>
<feature type="compositionally biased region" description="Low complexity" evidence="1">
    <location>
        <begin position="1"/>
        <end position="10"/>
    </location>
</feature>
<dbReference type="Proteomes" id="UP001286313">
    <property type="component" value="Unassembled WGS sequence"/>
</dbReference>
<dbReference type="EMBL" id="JAWQEG010005392">
    <property type="protein sequence ID" value="KAK3858160.1"/>
    <property type="molecule type" value="Genomic_DNA"/>
</dbReference>
<feature type="compositionally biased region" description="Gly residues" evidence="1">
    <location>
        <begin position="11"/>
        <end position="21"/>
    </location>
</feature>
<comment type="caution">
    <text evidence="2">The sequence shown here is derived from an EMBL/GenBank/DDBJ whole genome shotgun (WGS) entry which is preliminary data.</text>
</comment>
<organism evidence="2 3">
    <name type="scientific">Petrolisthes cinctipes</name>
    <name type="common">Flat porcelain crab</name>
    <dbReference type="NCBI Taxonomy" id="88211"/>
    <lineage>
        <taxon>Eukaryota</taxon>
        <taxon>Metazoa</taxon>
        <taxon>Ecdysozoa</taxon>
        <taxon>Arthropoda</taxon>
        <taxon>Crustacea</taxon>
        <taxon>Multicrustacea</taxon>
        <taxon>Malacostraca</taxon>
        <taxon>Eumalacostraca</taxon>
        <taxon>Eucarida</taxon>
        <taxon>Decapoda</taxon>
        <taxon>Pleocyemata</taxon>
        <taxon>Anomura</taxon>
        <taxon>Galatheoidea</taxon>
        <taxon>Porcellanidae</taxon>
        <taxon>Petrolisthes</taxon>
    </lineage>
</organism>
<gene>
    <name evidence="2" type="ORF">Pcinc_035629</name>
</gene>
<evidence type="ECO:0000313" key="3">
    <source>
        <dbReference type="Proteomes" id="UP001286313"/>
    </source>
</evidence>
<protein>
    <submittedName>
        <fullName evidence="2">Uncharacterized protein</fullName>
    </submittedName>
</protein>
<name>A0AAE1C0G8_PETCI</name>
<sequence length="96" mass="10290">MEEAEGAAAARGGGGGGGGRAGEPSGDHKPQGQPLEVRPHLEEHYTAGASVLIINALPSPPDPPLWQALMDTFIREMIRWREALQIPSDLHPLYFP</sequence>
<evidence type="ECO:0000313" key="2">
    <source>
        <dbReference type="EMBL" id="KAK3858160.1"/>
    </source>
</evidence>
<reference evidence="2" key="1">
    <citation type="submission" date="2023-10" db="EMBL/GenBank/DDBJ databases">
        <title>Genome assemblies of two species of porcelain crab, Petrolisthes cinctipes and Petrolisthes manimaculis (Anomura: Porcellanidae).</title>
        <authorList>
            <person name="Angst P."/>
        </authorList>
    </citation>
    <scope>NUCLEOTIDE SEQUENCE</scope>
    <source>
        <strain evidence="2">PB745_01</strain>
        <tissue evidence="2">Gill</tissue>
    </source>
</reference>
<keyword evidence="3" id="KW-1185">Reference proteome</keyword>
<feature type="region of interest" description="Disordered" evidence="1">
    <location>
        <begin position="1"/>
        <end position="39"/>
    </location>
</feature>
<evidence type="ECO:0000256" key="1">
    <source>
        <dbReference type="SAM" id="MobiDB-lite"/>
    </source>
</evidence>
<accession>A0AAE1C0G8</accession>